<evidence type="ECO:0008006" key="2">
    <source>
        <dbReference type="Google" id="ProtNLM"/>
    </source>
</evidence>
<accession>A0A6C0DIG3</accession>
<reference evidence="1" key="1">
    <citation type="journal article" date="2020" name="Nature">
        <title>Giant virus diversity and host interactions through global metagenomics.</title>
        <authorList>
            <person name="Schulz F."/>
            <person name="Roux S."/>
            <person name="Paez-Espino D."/>
            <person name="Jungbluth S."/>
            <person name="Walsh D.A."/>
            <person name="Denef V.J."/>
            <person name="McMahon K.D."/>
            <person name="Konstantinidis K.T."/>
            <person name="Eloe-Fadrosh E.A."/>
            <person name="Kyrpides N.C."/>
            <person name="Woyke T."/>
        </authorList>
    </citation>
    <scope>NUCLEOTIDE SEQUENCE</scope>
    <source>
        <strain evidence="1">GVMAG-M-3300023174-182</strain>
    </source>
</reference>
<name>A0A6C0DIG3_9ZZZZ</name>
<proteinExistence type="predicted"/>
<dbReference type="EMBL" id="MN739615">
    <property type="protein sequence ID" value="QHT16044.1"/>
    <property type="molecule type" value="Genomic_DNA"/>
</dbReference>
<organism evidence="1">
    <name type="scientific">viral metagenome</name>
    <dbReference type="NCBI Taxonomy" id="1070528"/>
    <lineage>
        <taxon>unclassified sequences</taxon>
        <taxon>metagenomes</taxon>
        <taxon>organismal metagenomes</taxon>
    </lineage>
</organism>
<dbReference type="AlphaFoldDB" id="A0A6C0DIG3"/>
<sequence length="414" mass="48513">MANCLYTNLGEIKGFNELLHDKDNSTSVLKLKKINYISENNQKYKIITYDKDVLNNDLISTYGICRSVIVNSENKVVGFAPPKSIMADNFIQSYPEKTQNIIAEEFVEGTMINVFFDHTIGLTGAWEISTRNTVGAVSNFFKSKHNKTFRTMFLEAANDNNLILENLNKMYSYSFVLQHPDNRIVVPFKKSQLYLIAVYYIDNSDPYNIKVYCNDLEKVKTAEWFDAKIKFPEIYTWGNYSELINKYASMNTSYEKVGFVLYNNETGERTKIRNPVYEEVRQLRGNQPKLQYHYLALRKEGKVGNFLKFYPENKKELSHFRDQIHLFTTTLYENYISCYIKKEKPLNEFSEQYKTHMFHIHQIYLTVLKEQKLYVTNKVVINYVNALDNKLLIHSINYNIKKCEDDVIASSNIV</sequence>
<protein>
    <recommendedName>
        <fullName evidence="2">T4 RNA ligase 1-like N-terminal domain-containing protein</fullName>
    </recommendedName>
</protein>
<evidence type="ECO:0000313" key="1">
    <source>
        <dbReference type="EMBL" id="QHT16044.1"/>
    </source>
</evidence>